<evidence type="ECO:0000259" key="11">
    <source>
        <dbReference type="Pfam" id="PF07885"/>
    </source>
</evidence>
<dbReference type="PANTHER" id="PTHR11003:SF330">
    <property type="entry name" value="POTASSIUM CHANNEL DOMAIN-CONTAINING PROTEIN"/>
    <property type="match status" value="1"/>
</dbReference>
<dbReference type="Pfam" id="PF07885">
    <property type="entry name" value="Ion_trans_2"/>
    <property type="match status" value="2"/>
</dbReference>
<evidence type="ECO:0000256" key="6">
    <source>
        <dbReference type="ARBA" id="ARBA00023136"/>
    </source>
</evidence>
<gene>
    <name evidence="12" type="ORF">CAPTEDRAFT_204873</name>
</gene>
<keyword evidence="4 10" id="KW-1133">Transmembrane helix</keyword>
<dbReference type="Gene3D" id="1.10.287.70">
    <property type="match status" value="1"/>
</dbReference>
<evidence type="ECO:0000256" key="2">
    <source>
        <dbReference type="ARBA" id="ARBA00022448"/>
    </source>
</evidence>
<dbReference type="GO" id="GO:0005886">
    <property type="term" value="C:plasma membrane"/>
    <property type="evidence" value="ECO:0007669"/>
    <property type="project" value="TreeGrafter"/>
</dbReference>
<feature type="transmembrane region" description="Helical" evidence="10">
    <location>
        <begin position="162"/>
        <end position="183"/>
    </location>
</feature>
<dbReference type="SUPFAM" id="SSF81324">
    <property type="entry name" value="Voltage-gated potassium channels"/>
    <property type="match status" value="1"/>
</dbReference>
<feature type="transmembrane region" description="Helical" evidence="10">
    <location>
        <begin position="122"/>
        <end position="141"/>
    </location>
</feature>
<organism evidence="12">
    <name type="scientific">Capitella teleta</name>
    <name type="common">Polychaete worm</name>
    <dbReference type="NCBI Taxonomy" id="283909"/>
    <lineage>
        <taxon>Eukaryota</taxon>
        <taxon>Metazoa</taxon>
        <taxon>Spiralia</taxon>
        <taxon>Lophotrochozoa</taxon>
        <taxon>Annelida</taxon>
        <taxon>Polychaeta</taxon>
        <taxon>Sedentaria</taxon>
        <taxon>Scolecida</taxon>
        <taxon>Capitellidae</taxon>
        <taxon>Capitella</taxon>
    </lineage>
</organism>
<dbReference type="EnsemblMetazoa" id="CapteT204873">
    <property type="protein sequence ID" value="CapteP204873"/>
    <property type="gene ID" value="CapteG204873"/>
</dbReference>
<evidence type="ECO:0000256" key="4">
    <source>
        <dbReference type="ARBA" id="ARBA00022989"/>
    </source>
</evidence>
<dbReference type="Proteomes" id="UP000014760">
    <property type="component" value="Unassembled WGS sequence"/>
</dbReference>
<feature type="domain" description="Potassium channel" evidence="11">
    <location>
        <begin position="108"/>
        <end position="144"/>
    </location>
</feature>
<name>R7TJ22_CAPTE</name>
<dbReference type="GO" id="GO:0030322">
    <property type="term" value="P:stabilization of membrane potential"/>
    <property type="evidence" value="ECO:0007669"/>
    <property type="project" value="TreeGrafter"/>
</dbReference>
<accession>R7TJ22</accession>
<sequence>MAREAILLSFLKKSIDMTRWQQAYVLKEDYIADSREKQTRQSPFLTFSPTTPRFIKHTTLSLTKSSSGILFHAPLLLPIFHDVTDPVLVLSSLEFFFHLLLFQSKQRYGNISPITRGGRLLFIFYAIFGIPLCLVLLAGCGGKLTQTVKKLKPDQKPGVRKALWTILFVILGLVLFFFLPAIGFMLLERWSYNDSLYYAFVTLTTIGFGDFVPAQDWNGRNRWLYKIILAIWIFVGLAWVASVISMLQDLFGECLQKASKGDKNSGENNEENGMDNSEPNQHDPERTAQTGQKKETDRNKSIKEMPSVNL</sequence>
<dbReference type="EMBL" id="AMQN01012738">
    <property type="status" value="NOT_ANNOTATED_CDS"/>
    <property type="molecule type" value="Genomic_DNA"/>
</dbReference>
<keyword evidence="2 8" id="KW-0813">Transport</keyword>
<evidence type="ECO:0000256" key="7">
    <source>
        <dbReference type="ARBA" id="ARBA00023303"/>
    </source>
</evidence>
<dbReference type="GO" id="GO:0015271">
    <property type="term" value="F:outward rectifier potassium channel activity"/>
    <property type="evidence" value="ECO:0007669"/>
    <property type="project" value="TreeGrafter"/>
</dbReference>
<feature type="transmembrane region" description="Helical" evidence="10">
    <location>
        <begin position="195"/>
        <end position="212"/>
    </location>
</feature>
<evidence type="ECO:0000256" key="10">
    <source>
        <dbReference type="SAM" id="Phobius"/>
    </source>
</evidence>
<feature type="region of interest" description="Disordered" evidence="9">
    <location>
        <begin position="259"/>
        <end position="310"/>
    </location>
</feature>
<evidence type="ECO:0000256" key="8">
    <source>
        <dbReference type="RuleBase" id="RU003857"/>
    </source>
</evidence>
<evidence type="ECO:0000313" key="13">
    <source>
        <dbReference type="EnsemblMetazoa" id="CapteP204873"/>
    </source>
</evidence>
<feature type="domain" description="Potassium channel" evidence="11">
    <location>
        <begin position="167"/>
        <end position="251"/>
    </location>
</feature>
<evidence type="ECO:0000256" key="1">
    <source>
        <dbReference type="ARBA" id="ARBA00004141"/>
    </source>
</evidence>
<comment type="similarity">
    <text evidence="8">Belongs to the two pore domain potassium channel (TC 1.A.1.8) family.</text>
</comment>
<dbReference type="EMBL" id="AMQN01012737">
    <property type="status" value="NOT_ANNOTATED_CDS"/>
    <property type="molecule type" value="Genomic_DNA"/>
</dbReference>
<protein>
    <recommendedName>
        <fullName evidence="11">Potassium channel domain-containing protein</fullName>
    </recommendedName>
</protein>
<evidence type="ECO:0000313" key="12">
    <source>
        <dbReference type="EMBL" id="ELT93492.1"/>
    </source>
</evidence>
<dbReference type="EMBL" id="AMQN01012739">
    <property type="status" value="NOT_ANNOTATED_CDS"/>
    <property type="molecule type" value="Genomic_DNA"/>
</dbReference>
<dbReference type="HOGENOM" id="CLU_897872_0_0_1"/>
<reference evidence="14" key="1">
    <citation type="submission" date="2012-12" db="EMBL/GenBank/DDBJ databases">
        <authorList>
            <person name="Hellsten U."/>
            <person name="Grimwood J."/>
            <person name="Chapman J.A."/>
            <person name="Shapiro H."/>
            <person name="Aerts A."/>
            <person name="Otillar R.P."/>
            <person name="Terry A.Y."/>
            <person name="Boore J.L."/>
            <person name="Simakov O."/>
            <person name="Marletaz F."/>
            <person name="Cho S.-J."/>
            <person name="Edsinger-Gonzales E."/>
            <person name="Havlak P."/>
            <person name="Kuo D.-H."/>
            <person name="Larsson T."/>
            <person name="Lv J."/>
            <person name="Arendt D."/>
            <person name="Savage R."/>
            <person name="Osoegawa K."/>
            <person name="de Jong P."/>
            <person name="Lindberg D.R."/>
            <person name="Seaver E.C."/>
            <person name="Weisblat D.A."/>
            <person name="Putnam N.H."/>
            <person name="Grigoriev I.V."/>
            <person name="Rokhsar D.S."/>
        </authorList>
    </citation>
    <scope>NUCLEOTIDE SEQUENCE</scope>
    <source>
        <strain evidence="14">I ESC-2004</strain>
    </source>
</reference>
<dbReference type="PRINTS" id="PR01333">
    <property type="entry name" value="2POREKCHANEL"/>
</dbReference>
<keyword evidence="3 8" id="KW-0812">Transmembrane</keyword>
<evidence type="ECO:0000256" key="3">
    <source>
        <dbReference type="ARBA" id="ARBA00022692"/>
    </source>
</evidence>
<dbReference type="InterPro" id="IPR003280">
    <property type="entry name" value="2pore_dom_K_chnl"/>
</dbReference>
<dbReference type="STRING" id="283909.R7TJ22"/>
<keyword evidence="7 8" id="KW-0407">Ion channel</keyword>
<dbReference type="PANTHER" id="PTHR11003">
    <property type="entry name" value="POTASSIUM CHANNEL, SUBFAMILY K"/>
    <property type="match status" value="1"/>
</dbReference>
<feature type="transmembrane region" description="Helical" evidence="10">
    <location>
        <begin position="224"/>
        <end position="247"/>
    </location>
</feature>
<evidence type="ECO:0000256" key="5">
    <source>
        <dbReference type="ARBA" id="ARBA00023065"/>
    </source>
</evidence>
<dbReference type="OrthoDB" id="297496at2759"/>
<feature type="compositionally biased region" description="Basic and acidic residues" evidence="9">
    <location>
        <begin position="280"/>
        <end position="303"/>
    </location>
</feature>
<evidence type="ECO:0000313" key="14">
    <source>
        <dbReference type="Proteomes" id="UP000014760"/>
    </source>
</evidence>
<keyword evidence="14" id="KW-1185">Reference proteome</keyword>
<reference evidence="13" key="3">
    <citation type="submission" date="2015-06" db="UniProtKB">
        <authorList>
            <consortium name="EnsemblMetazoa"/>
        </authorList>
    </citation>
    <scope>IDENTIFICATION</scope>
</reference>
<dbReference type="AlphaFoldDB" id="R7TJ22"/>
<comment type="subcellular location">
    <subcellularLocation>
        <location evidence="1">Membrane</location>
        <topology evidence="1">Multi-pass membrane protein</topology>
    </subcellularLocation>
</comment>
<dbReference type="EMBL" id="KB309720">
    <property type="protein sequence ID" value="ELT93492.1"/>
    <property type="molecule type" value="Genomic_DNA"/>
</dbReference>
<dbReference type="InterPro" id="IPR013099">
    <property type="entry name" value="K_chnl_dom"/>
</dbReference>
<dbReference type="GO" id="GO:0022841">
    <property type="term" value="F:potassium ion leak channel activity"/>
    <property type="evidence" value="ECO:0007669"/>
    <property type="project" value="TreeGrafter"/>
</dbReference>
<keyword evidence="5 8" id="KW-0406">Ion transport</keyword>
<evidence type="ECO:0000256" key="9">
    <source>
        <dbReference type="SAM" id="MobiDB-lite"/>
    </source>
</evidence>
<keyword evidence="6 10" id="KW-0472">Membrane</keyword>
<proteinExistence type="inferred from homology"/>
<reference evidence="12 14" key="2">
    <citation type="journal article" date="2013" name="Nature">
        <title>Insights into bilaterian evolution from three spiralian genomes.</title>
        <authorList>
            <person name="Simakov O."/>
            <person name="Marletaz F."/>
            <person name="Cho S.J."/>
            <person name="Edsinger-Gonzales E."/>
            <person name="Havlak P."/>
            <person name="Hellsten U."/>
            <person name="Kuo D.H."/>
            <person name="Larsson T."/>
            <person name="Lv J."/>
            <person name="Arendt D."/>
            <person name="Savage R."/>
            <person name="Osoegawa K."/>
            <person name="de Jong P."/>
            <person name="Grimwood J."/>
            <person name="Chapman J.A."/>
            <person name="Shapiro H."/>
            <person name="Aerts A."/>
            <person name="Otillar R.P."/>
            <person name="Terry A.Y."/>
            <person name="Boore J.L."/>
            <person name="Grigoriev I.V."/>
            <person name="Lindberg D.R."/>
            <person name="Seaver E.C."/>
            <person name="Weisblat D.A."/>
            <person name="Putnam N.H."/>
            <person name="Rokhsar D.S."/>
        </authorList>
    </citation>
    <scope>NUCLEOTIDE SEQUENCE</scope>
    <source>
        <strain evidence="12 14">I ESC-2004</strain>
    </source>
</reference>